<reference evidence="11 12" key="1">
    <citation type="submission" date="2016-10" db="EMBL/GenBank/DDBJ databases">
        <authorList>
            <person name="Varghese N."/>
            <person name="Submissions S."/>
        </authorList>
    </citation>
    <scope>NUCLEOTIDE SEQUENCE [LARGE SCALE GENOMIC DNA]</scope>
    <source>
        <strain evidence="11 12">DSM 18839</strain>
    </source>
</reference>
<dbReference type="GO" id="GO:0000155">
    <property type="term" value="F:phosphorelay sensor kinase activity"/>
    <property type="evidence" value="ECO:0007669"/>
    <property type="project" value="InterPro"/>
</dbReference>
<name>A0A8G2BE94_9PROT</name>
<dbReference type="Gene3D" id="1.10.287.130">
    <property type="match status" value="1"/>
</dbReference>
<feature type="compositionally biased region" description="Polar residues" evidence="9">
    <location>
        <begin position="382"/>
        <end position="393"/>
    </location>
</feature>
<sequence>MTAVATLEPGKLPSYLDGNTVLNALPWAVIVLDGDNCVLSLNIAAENLLASSVAAAAGRSLTDWVPQDSPLLGMVAQSRASQSGLSDYDLEIESPRIGQIVVNVQIAPIPEVPGAVAVNLQERTIASKMHRQLSYRGAARSVSAMAAMLAHEVKNPLSGIRGAAQLLEQSVHGDEQILTRLICDETDRICALVDRMEVFSDERPIERTAVNIHEVLERCRRVAQNGFGRKATFIERYDPSLPAVLGNHDLLVQVFLNLIKNASEAVPEEGGEITLTTSYRHGMRVAVAGSRERVHLPLQVTVQDNGPGIPEELQANLFEPFVTTKTNGSGLGLAFVAKAVADHGGVIEVDSVPRRTILRLTLPIVDTPKPRRVRRRRDQPSAPETDSGGSTSI</sequence>
<dbReference type="GO" id="GO:0006355">
    <property type="term" value="P:regulation of DNA-templated transcription"/>
    <property type="evidence" value="ECO:0007669"/>
    <property type="project" value="InterPro"/>
</dbReference>
<feature type="domain" description="Histidine kinase" evidence="10">
    <location>
        <begin position="148"/>
        <end position="366"/>
    </location>
</feature>
<dbReference type="SMART" id="SM00387">
    <property type="entry name" value="HATPase_c"/>
    <property type="match status" value="1"/>
</dbReference>
<comment type="caution">
    <text evidence="11">The sequence shown here is derived from an EMBL/GenBank/DDBJ whole genome shotgun (WGS) entry which is preliminary data.</text>
</comment>
<dbReference type="CDD" id="cd00082">
    <property type="entry name" value="HisKA"/>
    <property type="match status" value="1"/>
</dbReference>
<dbReference type="InterPro" id="IPR004358">
    <property type="entry name" value="Sig_transdc_His_kin-like_C"/>
</dbReference>
<evidence type="ECO:0000259" key="10">
    <source>
        <dbReference type="PROSITE" id="PS50109"/>
    </source>
</evidence>
<dbReference type="SUPFAM" id="SSF55785">
    <property type="entry name" value="PYP-like sensor domain (PAS domain)"/>
    <property type="match status" value="1"/>
</dbReference>
<dbReference type="SUPFAM" id="SSF47384">
    <property type="entry name" value="Homodimeric domain of signal transducing histidine kinase"/>
    <property type="match status" value="1"/>
</dbReference>
<gene>
    <name evidence="11" type="ORF">SAMN05660686_00317</name>
</gene>
<keyword evidence="12" id="KW-1185">Reference proteome</keyword>
<dbReference type="InterPro" id="IPR005467">
    <property type="entry name" value="His_kinase_dom"/>
</dbReference>
<dbReference type="Pfam" id="PF00512">
    <property type="entry name" value="HisKA"/>
    <property type="match status" value="1"/>
</dbReference>
<evidence type="ECO:0000256" key="1">
    <source>
        <dbReference type="ARBA" id="ARBA00000085"/>
    </source>
</evidence>
<proteinExistence type="predicted"/>
<dbReference type="Pfam" id="PF00989">
    <property type="entry name" value="PAS"/>
    <property type="match status" value="1"/>
</dbReference>
<protein>
    <recommendedName>
        <fullName evidence="2">histidine kinase</fullName>
        <ecNumber evidence="2">2.7.13.3</ecNumber>
    </recommendedName>
</protein>
<dbReference type="InterPro" id="IPR035965">
    <property type="entry name" value="PAS-like_dom_sf"/>
</dbReference>
<dbReference type="AlphaFoldDB" id="A0A8G2BE94"/>
<dbReference type="SMART" id="SM00388">
    <property type="entry name" value="HisKA"/>
    <property type="match status" value="1"/>
</dbReference>
<dbReference type="SUPFAM" id="SSF55874">
    <property type="entry name" value="ATPase domain of HSP90 chaperone/DNA topoisomerase II/histidine kinase"/>
    <property type="match status" value="1"/>
</dbReference>
<keyword evidence="5" id="KW-0547">Nucleotide-binding</keyword>
<evidence type="ECO:0000256" key="3">
    <source>
        <dbReference type="ARBA" id="ARBA00022553"/>
    </source>
</evidence>
<keyword evidence="6 11" id="KW-0418">Kinase</keyword>
<keyword evidence="8" id="KW-0902">Two-component regulatory system</keyword>
<feature type="region of interest" description="Disordered" evidence="9">
    <location>
        <begin position="368"/>
        <end position="393"/>
    </location>
</feature>
<dbReference type="PRINTS" id="PR00344">
    <property type="entry name" value="BCTRLSENSOR"/>
</dbReference>
<evidence type="ECO:0000256" key="5">
    <source>
        <dbReference type="ARBA" id="ARBA00022741"/>
    </source>
</evidence>
<keyword evidence="7" id="KW-0067">ATP-binding</keyword>
<dbReference type="EMBL" id="FNBW01000001">
    <property type="protein sequence ID" value="SDF11520.1"/>
    <property type="molecule type" value="Genomic_DNA"/>
</dbReference>
<dbReference type="Pfam" id="PF02518">
    <property type="entry name" value="HATPase_c"/>
    <property type="match status" value="1"/>
</dbReference>
<dbReference type="InterPro" id="IPR036097">
    <property type="entry name" value="HisK_dim/P_sf"/>
</dbReference>
<evidence type="ECO:0000256" key="8">
    <source>
        <dbReference type="ARBA" id="ARBA00023012"/>
    </source>
</evidence>
<keyword evidence="3" id="KW-0597">Phosphoprotein</keyword>
<dbReference type="GO" id="GO:0005524">
    <property type="term" value="F:ATP binding"/>
    <property type="evidence" value="ECO:0007669"/>
    <property type="project" value="UniProtKB-KW"/>
</dbReference>
<dbReference type="InterPro" id="IPR036890">
    <property type="entry name" value="HATPase_C_sf"/>
</dbReference>
<dbReference type="InterPro" id="IPR003661">
    <property type="entry name" value="HisK_dim/P_dom"/>
</dbReference>
<evidence type="ECO:0000313" key="12">
    <source>
        <dbReference type="Proteomes" id="UP000198615"/>
    </source>
</evidence>
<evidence type="ECO:0000256" key="7">
    <source>
        <dbReference type="ARBA" id="ARBA00022840"/>
    </source>
</evidence>
<dbReference type="RefSeq" id="WP_093147635.1">
    <property type="nucleotide sequence ID" value="NZ_FNBW01000001.1"/>
</dbReference>
<evidence type="ECO:0000256" key="6">
    <source>
        <dbReference type="ARBA" id="ARBA00022777"/>
    </source>
</evidence>
<dbReference type="Gene3D" id="3.30.565.10">
    <property type="entry name" value="Histidine kinase-like ATPase, C-terminal domain"/>
    <property type="match status" value="1"/>
</dbReference>
<evidence type="ECO:0000256" key="4">
    <source>
        <dbReference type="ARBA" id="ARBA00022679"/>
    </source>
</evidence>
<evidence type="ECO:0000313" key="11">
    <source>
        <dbReference type="EMBL" id="SDF11520.1"/>
    </source>
</evidence>
<dbReference type="PANTHER" id="PTHR43065:SF10">
    <property type="entry name" value="PEROXIDE STRESS-ACTIVATED HISTIDINE KINASE MAK3"/>
    <property type="match status" value="1"/>
</dbReference>
<dbReference type="OrthoDB" id="9789238at2"/>
<evidence type="ECO:0000256" key="9">
    <source>
        <dbReference type="SAM" id="MobiDB-lite"/>
    </source>
</evidence>
<dbReference type="Gene3D" id="3.30.450.20">
    <property type="entry name" value="PAS domain"/>
    <property type="match status" value="1"/>
</dbReference>
<dbReference type="PANTHER" id="PTHR43065">
    <property type="entry name" value="SENSOR HISTIDINE KINASE"/>
    <property type="match status" value="1"/>
</dbReference>
<organism evidence="11 12">
    <name type="scientific">Thalassobaculum litoreum DSM 18839</name>
    <dbReference type="NCBI Taxonomy" id="1123362"/>
    <lineage>
        <taxon>Bacteria</taxon>
        <taxon>Pseudomonadati</taxon>
        <taxon>Pseudomonadota</taxon>
        <taxon>Alphaproteobacteria</taxon>
        <taxon>Rhodospirillales</taxon>
        <taxon>Thalassobaculaceae</taxon>
        <taxon>Thalassobaculum</taxon>
    </lineage>
</organism>
<dbReference type="Proteomes" id="UP000198615">
    <property type="component" value="Unassembled WGS sequence"/>
</dbReference>
<dbReference type="InterPro" id="IPR003594">
    <property type="entry name" value="HATPase_dom"/>
</dbReference>
<evidence type="ECO:0000256" key="2">
    <source>
        <dbReference type="ARBA" id="ARBA00012438"/>
    </source>
</evidence>
<comment type="catalytic activity">
    <reaction evidence="1">
        <text>ATP + protein L-histidine = ADP + protein N-phospho-L-histidine.</text>
        <dbReference type="EC" id="2.7.13.3"/>
    </reaction>
</comment>
<keyword evidence="4" id="KW-0808">Transferase</keyword>
<dbReference type="PROSITE" id="PS50109">
    <property type="entry name" value="HIS_KIN"/>
    <property type="match status" value="1"/>
</dbReference>
<accession>A0A8G2BE94</accession>
<dbReference type="InterPro" id="IPR013767">
    <property type="entry name" value="PAS_fold"/>
</dbReference>
<dbReference type="EC" id="2.7.13.3" evidence="2"/>